<comment type="caution">
    <text evidence="1">The sequence shown here is derived from an EMBL/GenBank/DDBJ whole genome shotgun (WGS) entry which is preliminary data.</text>
</comment>
<gene>
    <name evidence="1" type="ORF">LCGC14_1545160</name>
</gene>
<name>A0A0F9IRR4_9ZZZZ</name>
<dbReference type="EMBL" id="LAZR01011739">
    <property type="protein sequence ID" value="KKM60099.1"/>
    <property type="molecule type" value="Genomic_DNA"/>
</dbReference>
<accession>A0A0F9IRR4</accession>
<sequence>SQVELTQVKVICNRCGETFEDKESIEMVKKWSAEGYAPCPNLSCPGELEIKEE</sequence>
<organism evidence="1">
    <name type="scientific">marine sediment metagenome</name>
    <dbReference type="NCBI Taxonomy" id="412755"/>
    <lineage>
        <taxon>unclassified sequences</taxon>
        <taxon>metagenomes</taxon>
        <taxon>ecological metagenomes</taxon>
    </lineage>
</organism>
<feature type="non-terminal residue" evidence="1">
    <location>
        <position position="1"/>
    </location>
</feature>
<proteinExistence type="predicted"/>
<dbReference type="AlphaFoldDB" id="A0A0F9IRR4"/>
<reference evidence="1" key="1">
    <citation type="journal article" date="2015" name="Nature">
        <title>Complex archaea that bridge the gap between prokaryotes and eukaryotes.</title>
        <authorList>
            <person name="Spang A."/>
            <person name="Saw J.H."/>
            <person name="Jorgensen S.L."/>
            <person name="Zaremba-Niedzwiedzka K."/>
            <person name="Martijn J."/>
            <person name="Lind A.E."/>
            <person name="van Eijk R."/>
            <person name="Schleper C."/>
            <person name="Guy L."/>
            <person name="Ettema T.J."/>
        </authorList>
    </citation>
    <scope>NUCLEOTIDE SEQUENCE</scope>
</reference>
<evidence type="ECO:0000313" key="1">
    <source>
        <dbReference type="EMBL" id="KKM60099.1"/>
    </source>
</evidence>
<protein>
    <submittedName>
        <fullName evidence="1">Uncharacterized protein</fullName>
    </submittedName>
</protein>